<evidence type="ECO:0000256" key="2">
    <source>
        <dbReference type="ARBA" id="ARBA00022737"/>
    </source>
</evidence>
<dbReference type="InterPro" id="IPR013087">
    <property type="entry name" value="Znf_C2H2_type"/>
</dbReference>
<dbReference type="AlphaFoldDB" id="A0A8J1YAL1"/>
<keyword evidence="3" id="KW-0863">Zinc-finger</keyword>
<dbReference type="PANTHER" id="PTHR24379:SF121">
    <property type="entry name" value="C2H2-TYPE DOMAIN-CONTAINING PROTEIN"/>
    <property type="match status" value="1"/>
</dbReference>
<dbReference type="PROSITE" id="PS50157">
    <property type="entry name" value="ZINC_FINGER_C2H2_2"/>
    <property type="match status" value="4"/>
</dbReference>
<evidence type="ECO:0000256" key="3">
    <source>
        <dbReference type="ARBA" id="ARBA00022771"/>
    </source>
</evidence>
<dbReference type="PROSITE" id="PS00028">
    <property type="entry name" value="ZINC_FINGER_C2H2_1"/>
    <property type="match status" value="4"/>
</dbReference>
<keyword evidence="6" id="KW-1185">Reference proteome</keyword>
<dbReference type="SUPFAM" id="SSF57667">
    <property type="entry name" value="beta-beta-alpha zinc fingers"/>
    <property type="match status" value="2"/>
</dbReference>
<keyword evidence="1" id="KW-0479">Metal-binding</keyword>
<gene>
    <name evidence="5" type="ORF">OFUS_LOCUS309</name>
</gene>
<accession>A0A8J1YAL1</accession>
<dbReference type="PANTHER" id="PTHR24379">
    <property type="entry name" value="KRAB AND ZINC FINGER DOMAIN-CONTAINING"/>
    <property type="match status" value="1"/>
</dbReference>
<dbReference type="Gene3D" id="3.30.160.60">
    <property type="entry name" value="Classic Zinc Finger"/>
    <property type="match status" value="3"/>
</dbReference>
<dbReference type="SMART" id="SM00355">
    <property type="entry name" value="ZnF_C2H2"/>
    <property type="match status" value="8"/>
</dbReference>
<protein>
    <submittedName>
        <fullName evidence="5">Uncharacterized protein</fullName>
    </submittedName>
</protein>
<dbReference type="Pfam" id="PF00096">
    <property type="entry name" value="zf-C2H2"/>
    <property type="match status" value="1"/>
</dbReference>
<name>A0A8J1YAL1_OWEFU</name>
<dbReference type="Proteomes" id="UP000749559">
    <property type="component" value="Unassembled WGS sequence"/>
</dbReference>
<sequence length="493" mass="56328">MGELSQSCKRISLRIQLLFDDVQSLTDAEQEQIMEIIRVRLDEWQALKGLDYPTEKLSERADPNPTPPKMAKLTTNLQGRKENLLSQKPTPSISPTKPHTITTVASPTKAPQTLTSVTPRTVDMHNNLVEMDSEPVDHNNQISNELDINSFGRDTSNSQDTSTLIDAIKQEYEDDDNDETDDVNYDSNFTDISIKTESDINNSIDQVKEEQIEDDDCVPPESLKKPTGKSKRKMDLVIIQGVKRAAPRRHICEECGNLFNSKSALNTHCKEQHGQGVMCSFKMSTVRTYICPEDGCLFRSTRKWNLQEHQKNVHSNPAERPLCDTCGRHFKNKRGLILHLKYDHENRLMCSACPKTFGTQSGLDEHFSRIHKGEGKIFICNEDGCVKFFRRNQALESHINSCHRKCYEFACPNLSCERKFPCQKKLNAHKVECGKKFSVTCTKCDKKFNTYNGMNDHRRAMHGSETYRCECGKVYTFRSGLAAHLKKFNHRKV</sequence>
<evidence type="ECO:0000256" key="4">
    <source>
        <dbReference type="ARBA" id="ARBA00022833"/>
    </source>
</evidence>
<keyword evidence="2" id="KW-0677">Repeat</keyword>
<dbReference type="EMBL" id="CAIIXF020000001">
    <property type="protein sequence ID" value="CAH1772563.1"/>
    <property type="molecule type" value="Genomic_DNA"/>
</dbReference>
<proteinExistence type="predicted"/>
<dbReference type="InterPro" id="IPR036236">
    <property type="entry name" value="Znf_C2H2_sf"/>
</dbReference>
<organism evidence="5 6">
    <name type="scientific">Owenia fusiformis</name>
    <name type="common">Polychaete worm</name>
    <dbReference type="NCBI Taxonomy" id="6347"/>
    <lineage>
        <taxon>Eukaryota</taxon>
        <taxon>Metazoa</taxon>
        <taxon>Spiralia</taxon>
        <taxon>Lophotrochozoa</taxon>
        <taxon>Annelida</taxon>
        <taxon>Polychaeta</taxon>
        <taxon>Sedentaria</taxon>
        <taxon>Canalipalpata</taxon>
        <taxon>Sabellida</taxon>
        <taxon>Oweniida</taxon>
        <taxon>Oweniidae</taxon>
        <taxon>Owenia</taxon>
    </lineage>
</organism>
<comment type="caution">
    <text evidence="5">The sequence shown here is derived from an EMBL/GenBank/DDBJ whole genome shotgun (WGS) entry which is preliminary data.</text>
</comment>
<dbReference type="OrthoDB" id="10072016at2759"/>
<evidence type="ECO:0000313" key="5">
    <source>
        <dbReference type="EMBL" id="CAH1772563.1"/>
    </source>
</evidence>
<evidence type="ECO:0000256" key="1">
    <source>
        <dbReference type="ARBA" id="ARBA00022723"/>
    </source>
</evidence>
<reference evidence="5" key="1">
    <citation type="submission" date="2022-03" db="EMBL/GenBank/DDBJ databases">
        <authorList>
            <person name="Martin C."/>
        </authorList>
    </citation>
    <scope>NUCLEOTIDE SEQUENCE</scope>
</reference>
<dbReference type="GO" id="GO:0008270">
    <property type="term" value="F:zinc ion binding"/>
    <property type="evidence" value="ECO:0007669"/>
    <property type="project" value="UniProtKB-KW"/>
</dbReference>
<evidence type="ECO:0000313" key="6">
    <source>
        <dbReference type="Proteomes" id="UP000749559"/>
    </source>
</evidence>
<keyword evidence="4" id="KW-0862">Zinc</keyword>